<accession>A0ABT6FVA4</accession>
<name>A0ABT6FVA4_9FLAO</name>
<dbReference type="EMBL" id="JAPMUA010000006">
    <property type="protein sequence ID" value="MDG3587186.1"/>
    <property type="molecule type" value="Genomic_DNA"/>
</dbReference>
<evidence type="ECO:0000313" key="3">
    <source>
        <dbReference type="Proteomes" id="UP001153642"/>
    </source>
</evidence>
<keyword evidence="1" id="KW-0812">Transmembrane</keyword>
<proteinExistence type="predicted"/>
<gene>
    <name evidence="2" type="ORF">OSR52_15025</name>
</gene>
<feature type="transmembrane region" description="Helical" evidence="1">
    <location>
        <begin position="177"/>
        <end position="196"/>
    </location>
</feature>
<evidence type="ECO:0000313" key="2">
    <source>
        <dbReference type="EMBL" id="MDG3587186.1"/>
    </source>
</evidence>
<evidence type="ECO:0000256" key="1">
    <source>
        <dbReference type="SAM" id="Phobius"/>
    </source>
</evidence>
<dbReference type="RefSeq" id="WP_277901103.1">
    <property type="nucleotide sequence ID" value="NZ_JAPMUA010000006.1"/>
</dbReference>
<protein>
    <submittedName>
        <fullName evidence="2">Uncharacterized protein</fullName>
    </submittedName>
</protein>
<keyword evidence="3" id="KW-1185">Reference proteome</keyword>
<feature type="transmembrane region" description="Helical" evidence="1">
    <location>
        <begin position="22"/>
        <end position="41"/>
    </location>
</feature>
<comment type="caution">
    <text evidence="2">The sequence shown here is derived from an EMBL/GenBank/DDBJ whole genome shotgun (WGS) entry which is preliminary data.</text>
</comment>
<keyword evidence="1" id="KW-0472">Membrane</keyword>
<organism evidence="2 3">
    <name type="scientific">Galbibacter pacificus</name>
    <dbReference type="NCBI Taxonomy" id="2996052"/>
    <lineage>
        <taxon>Bacteria</taxon>
        <taxon>Pseudomonadati</taxon>
        <taxon>Bacteroidota</taxon>
        <taxon>Flavobacteriia</taxon>
        <taxon>Flavobacteriales</taxon>
        <taxon>Flavobacteriaceae</taxon>
        <taxon>Galbibacter</taxon>
    </lineage>
</organism>
<sequence length="207" mass="24018">MATFYGLPILFASEINLEVSSIIYFFLIYYLLLLFGTYKLVKYIKSVKGESIKKVTINKEGVHYLKLNGKRESILFSELNKSPSPFSDDVFIKTVGVTPYSSTRLMIFYQGNEKHITFSNTDVMYTGAIGNWRELRGHFIQGITLFCPHLTISESVYSDFFIHPETFEFDTKEFKKTFLIVAIFILIILLGIDLYTKYRFGYSLIFD</sequence>
<keyword evidence="1" id="KW-1133">Transmembrane helix</keyword>
<reference evidence="2" key="1">
    <citation type="submission" date="2022-11" db="EMBL/GenBank/DDBJ databases">
        <title>High-quality draft genome sequence of Galbibacter sp. strain CMA-7.</title>
        <authorList>
            <person name="Wei L."/>
            <person name="Dong C."/>
            <person name="Shao Z."/>
        </authorList>
    </citation>
    <scope>NUCLEOTIDE SEQUENCE</scope>
    <source>
        <strain evidence="2">CMA-7</strain>
    </source>
</reference>
<dbReference type="Proteomes" id="UP001153642">
    <property type="component" value="Unassembled WGS sequence"/>
</dbReference>